<proteinExistence type="predicted"/>
<dbReference type="Gene3D" id="3.40.50.720">
    <property type="entry name" value="NAD(P)-binding Rossmann-like Domain"/>
    <property type="match status" value="1"/>
</dbReference>
<gene>
    <name evidence="2" type="ORF">C3K47_13425</name>
</gene>
<dbReference type="InterPro" id="IPR001509">
    <property type="entry name" value="Epimerase_deHydtase"/>
</dbReference>
<evidence type="ECO:0000259" key="1">
    <source>
        <dbReference type="Pfam" id="PF01370"/>
    </source>
</evidence>
<sequence>MKILIVGINNYVGTRLLPVLIENGHEVLCLVKSKSCFARKHNLSEQSNITVIEGDLLKPKSQIDIPGDIETAFFFTNSNNNCLNEFANLDELLAKNSVDRLEQTKCKQIVYLSQAAPFHPNLKIENILTSGIIPVTILRAGFIVGTQSPTFEIVQKLAEKFPILLAPKWLNRSCFPVDIRNVLAYLLAVAGNIQTLNCSFDITGPKAITIKQMITDYAMALGLKRRLINIPLDLTLLSSAGLKLMNSVSLYQAKMLINNLNATPTTVNDTIKKVIDIYLYSYTESLNFYFTSLNTGHNPLAFSRN</sequence>
<feature type="domain" description="NAD-dependent epimerase/dehydratase" evidence="1">
    <location>
        <begin position="3"/>
        <end position="67"/>
    </location>
</feature>
<evidence type="ECO:0000313" key="3">
    <source>
        <dbReference type="Proteomes" id="UP000236893"/>
    </source>
</evidence>
<dbReference type="OrthoDB" id="9774199at2"/>
<dbReference type="RefSeq" id="WP_103789668.1">
    <property type="nucleotide sequence ID" value="NZ_PQVF01000009.1"/>
</dbReference>
<comment type="caution">
    <text evidence="2">The sequence shown here is derived from an EMBL/GenBank/DDBJ whole genome shotgun (WGS) entry which is preliminary data.</text>
</comment>
<name>A0A2S4ZZM9_9SPHI</name>
<dbReference type="InterPro" id="IPR036291">
    <property type="entry name" value="NAD(P)-bd_dom_sf"/>
</dbReference>
<organism evidence="2 3">
    <name type="scientific">Solitalea longa</name>
    <dbReference type="NCBI Taxonomy" id="2079460"/>
    <lineage>
        <taxon>Bacteria</taxon>
        <taxon>Pseudomonadati</taxon>
        <taxon>Bacteroidota</taxon>
        <taxon>Sphingobacteriia</taxon>
        <taxon>Sphingobacteriales</taxon>
        <taxon>Sphingobacteriaceae</taxon>
        <taxon>Solitalea</taxon>
    </lineage>
</organism>
<dbReference type="Proteomes" id="UP000236893">
    <property type="component" value="Unassembled WGS sequence"/>
</dbReference>
<reference evidence="2 3" key="1">
    <citation type="submission" date="2018-01" db="EMBL/GenBank/DDBJ databases">
        <authorList>
            <person name="Gaut B.S."/>
            <person name="Morton B.R."/>
            <person name="Clegg M.T."/>
            <person name="Duvall M.R."/>
        </authorList>
    </citation>
    <scope>NUCLEOTIDE SEQUENCE [LARGE SCALE GENOMIC DNA]</scope>
    <source>
        <strain evidence="2 3">HR-AV</strain>
    </source>
</reference>
<keyword evidence="3" id="KW-1185">Reference proteome</keyword>
<dbReference type="EMBL" id="PQVF01000009">
    <property type="protein sequence ID" value="POY35755.1"/>
    <property type="molecule type" value="Genomic_DNA"/>
</dbReference>
<evidence type="ECO:0000313" key="2">
    <source>
        <dbReference type="EMBL" id="POY35755.1"/>
    </source>
</evidence>
<accession>A0A2S4ZZM9</accession>
<dbReference type="SUPFAM" id="SSF51735">
    <property type="entry name" value="NAD(P)-binding Rossmann-fold domains"/>
    <property type="match status" value="1"/>
</dbReference>
<dbReference type="Pfam" id="PF01370">
    <property type="entry name" value="Epimerase"/>
    <property type="match status" value="1"/>
</dbReference>
<protein>
    <recommendedName>
        <fullName evidence="1">NAD-dependent epimerase/dehydratase domain-containing protein</fullName>
    </recommendedName>
</protein>
<dbReference type="AlphaFoldDB" id="A0A2S4ZZM9"/>